<evidence type="ECO:0000256" key="1">
    <source>
        <dbReference type="ARBA" id="ARBA00022737"/>
    </source>
</evidence>
<dbReference type="PANTHER" id="PTHR47594">
    <property type="entry name" value="PPR CONTAINING PLANT-LIKE PROTEIN"/>
    <property type="match status" value="1"/>
</dbReference>
<name>A0A0K9PSR1_ZOSMR</name>
<keyword evidence="1" id="KW-0677">Repeat</keyword>
<proteinExistence type="predicted"/>
<dbReference type="InterPro" id="IPR002885">
    <property type="entry name" value="PPR_rpt"/>
</dbReference>
<dbReference type="Gene3D" id="1.25.40.10">
    <property type="entry name" value="Tetratricopeptide repeat domain"/>
    <property type="match status" value="1"/>
</dbReference>
<dbReference type="EMBL" id="LFYR01000682">
    <property type="protein sequence ID" value="KMZ71257.1"/>
    <property type="molecule type" value="Genomic_DNA"/>
</dbReference>
<dbReference type="PANTHER" id="PTHR47594:SF5">
    <property type="entry name" value="PENTACOTRIPEPTIDE-REPEAT REGION OF PRORP DOMAIN-CONTAINING PROTEIN"/>
    <property type="match status" value="1"/>
</dbReference>
<evidence type="ECO:0000256" key="2">
    <source>
        <dbReference type="PROSITE-ProRule" id="PRU00708"/>
    </source>
</evidence>
<keyword evidence="4" id="KW-1185">Reference proteome</keyword>
<dbReference type="OrthoDB" id="1900964at2759"/>
<dbReference type="NCBIfam" id="TIGR00756">
    <property type="entry name" value="PPR"/>
    <property type="match status" value="1"/>
</dbReference>
<dbReference type="GO" id="GO:0009658">
    <property type="term" value="P:chloroplast organization"/>
    <property type="evidence" value="ECO:0007669"/>
    <property type="project" value="InterPro"/>
</dbReference>
<feature type="repeat" description="PPR" evidence="2">
    <location>
        <begin position="163"/>
        <end position="193"/>
    </location>
</feature>
<dbReference type="InterPro" id="IPR011990">
    <property type="entry name" value="TPR-like_helical_dom_sf"/>
</dbReference>
<gene>
    <name evidence="3" type="ORF">ZOSMA_184G00080</name>
</gene>
<evidence type="ECO:0000313" key="3">
    <source>
        <dbReference type="EMBL" id="KMZ71257.1"/>
    </source>
</evidence>
<dbReference type="GO" id="GO:0003723">
    <property type="term" value="F:RNA binding"/>
    <property type="evidence" value="ECO:0007669"/>
    <property type="project" value="InterPro"/>
</dbReference>
<dbReference type="PROSITE" id="PS51375">
    <property type="entry name" value="PPR"/>
    <property type="match status" value="1"/>
</dbReference>
<dbReference type="Pfam" id="PF13041">
    <property type="entry name" value="PPR_2"/>
    <property type="match status" value="1"/>
</dbReference>
<dbReference type="Proteomes" id="UP000036987">
    <property type="component" value="Unassembled WGS sequence"/>
</dbReference>
<evidence type="ECO:0000313" key="4">
    <source>
        <dbReference type="Proteomes" id="UP000036987"/>
    </source>
</evidence>
<dbReference type="InterPro" id="IPR044190">
    <property type="entry name" value="THA8-like"/>
</dbReference>
<comment type="caution">
    <text evidence="3">The sequence shown here is derived from an EMBL/GenBank/DDBJ whole genome shotgun (WGS) entry which is preliminary data.</text>
</comment>
<organism evidence="3 4">
    <name type="scientific">Zostera marina</name>
    <name type="common">Eelgrass</name>
    <dbReference type="NCBI Taxonomy" id="29655"/>
    <lineage>
        <taxon>Eukaryota</taxon>
        <taxon>Viridiplantae</taxon>
        <taxon>Streptophyta</taxon>
        <taxon>Embryophyta</taxon>
        <taxon>Tracheophyta</taxon>
        <taxon>Spermatophyta</taxon>
        <taxon>Magnoliopsida</taxon>
        <taxon>Liliopsida</taxon>
        <taxon>Zosteraceae</taxon>
        <taxon>Zostera</taxon>
    </lineage>
</organism>
<sequence>MCSTQGLGLGLGLGFSSRSCTISPSFTSPTIRCGLRGAGTRKPLWRSAVMSTEAIHAVQALKIARKTEEPASSNFRKVDQVFKSRIGRLIKTDLLAVLAELQRQNHWELALQLFEFMKKEDWYKPDQSLHCDMIYMAGKNKQIEVAEELFSSIRNQQGLRPPDSRAYTEMIGVYLQVDRLDKAMEIYNSMKEERSGCSPNELTFTILMKKLQTSEEHKHLVSDLKEDCQRFLEYPEKFLEQIDTKYPKRRPFKLV</sequence>
<protein>
    <submittedName>
        <fullName evidence="3">Pentatricopeptide repeat-containing protein</fullName>
    </submittedName>
</protein>
<accession>A0A0K9PSR1</accession>
<dbReference type="AlphaFoldDB" id="A0A0K9PSR1"/>
<dbReference type="OMA" id="VRNEEWY"/>
<reference evidence="4" key="1">
    <citation type="journal article" date="2016" name="Nature">
        <title>The genome of the seagrass Zostera marina reveals angiosperm adaptation to the sea.</title>
        <authorList>
            <person name="Olsen J.L."/>
            <person name="Rouze P."/>
            <person name="Verhelst B."/>
            <person name="Lin Y.-C."/>
            <person name="Bayer T."/>
            <person name="Collen J."/>
            <person name="Dattolo E."/>
            <person name="De Paoli E."/>
            <person name="Dittami S."/>
            <person name="Maumus F."/>
            <person name="Michel G."/>
            <person name="Kersting A."/>
            <person name="Lauritano C."/>
            <person name="Lohaus R."/>
            <person name="Toepel M."/>
            <person name="Tonon T."/>
            <person name="Vanneste K."/>
            <person name="Amirebrahimi M."/>
            <person name="Brakel J."/>
            <person name="Bostroem C."/>
            <person name="Chovatia M."/>
            <person name="Grimwood J."/>
            <person name="Jenkins J.W."/>
            <person name="Jueterbock A."/>
            <person name="Mraz A."/>
            <person name="Stam W.T."/>
            <person name="Tice H."/>
            <person name="Bornberg-Bauer E."/>
            <person name="Green P.J."/>
            <person name="Pearson G.A."/>
            <person name="Procaccini G."/>
            <person name="Duarte C.M."/>
            <person name="Schmutz J."/>
            <person name="Reusch T.B.H."/>
            <person name="Van de Peer Y."/>
        </authorList>
    </citation>
    <scope>NUCLEOTIDE SEQUENCE [LARGE SCALE GENOMIC DNA]</scope>
    <source>
        <strain evidence="4">cv. Finnish</strain>
    </source>
</reference>
<dbReference type="GO" id="GO:0000373">
    <property type="term" value="P:Group II intron splicing"/>
    <property type="evidence" value="ECO:0007669"/>
    <property type="project" value="InterPro"/>
</dbReference>